<dbReference type="NCBIfam" id="TIGR04409">
    <property type="entry name" value="LptC_YrbK"/>
    <property type="match status" value="1"/>
</dbReference>
<keyword evidence="5 6" id="KW-0472">Membrane</keyword>
<protein>
    <recommendedName>
        <fullName evidence="8">LPS export ABC transporter periplasmic protein LptC</fullName>
    </recommendedName>
</protein>
<evidence type="ECO:0000313" key="7">
    <source>
        <dbReference type="EMBL" id="VAX26226.1"/>
    </source>
</evidence>
<evidence type="ECO:0000256" key="2">
    <source>
        <dbReference type="ARBA" id="ARBA00022519"/>
    </source>
</evidence>
<keyword evidence="3 6" id="KW-0812">Transmembrane</keyword>
<dbReference type="EMBL" id="UOGF01000007">
    <property type="protein sequence ID" value="VAX26226.1"/>
    <property type="molecule type" value="Genomic_DNA"/>
</dbReference>
<organism evidence="7">
    <name type="scientific">hydrothermal vent metagenome</name>
    <dbReference type="NCBI Taxonomy" id="652676"/>
    <lineage>
        <taxon>unclassified sequences</taxon>
        <taxon>metagenomes</taxon>
        <taxon>ecological metagenomes</taxon>
    </lineage>
</organism>
<evidence type="ECO:0000256" key="5">
    <source>
        <dbReference type="ARBA" id="ARBA00023136"/>
    </source>
</evidence>
<dbReference type="InterPro" id="IPR026265">
    <property type="entry name" value="LptC"/>
</dbReference>
<evidence type="ECO:0000256" key="6">
    <source>
        <dbReference type="SAM" id="Phobius"/>
    </source>
</evidence>
<feature type="transmembrane region" description="Helical" evidence="6">
    <location>
        <begin position="26"/>
        <end position="45"/>
    </location>
</feature>
<name>A0A3B1C6S3_9ZZZZ</name>
<dbReference type="PANTHER" id="PTHR37481:SF1">
    <property type="entry name" value="LIPOPOLYSACCHARIDE EXPORT SYSTEM PROTEIN LPTC"/>
    <property type="match status" value="1"/>
</dbReference>
<keyword evidence="2" id="KW-0997">Cell inner membrane</keyword>
<evidence type="ECO:0008006" key="8">
    <source>
        <dbReference type="Google" id="ProtNLM"/>
    </source>
</evidence>
<dbReference type="GO" id="GO:0030288">
    <property type="term" value="C:outer membrane-bounded periplasmic space"/>
    <property type="evidence" value="ECO:0007669"/>
    <property type="project" value="TreeGrafter"/>
</dbReference>
<reference evidence="7" key="1">
    <citation type="submission" date="2018-06" db="EMBL/GenBank/DDBJ databases">
        <authorList>
            <person name="Zhirakovskaya E."/>
        </authorList>
    </citation>
    <scope>NUCLEOTIDE SEQUENCE</scope>
</reference>
<dbReference type="InterPro" id="IPR010664">
    <property type="entry name" value="LipoPS_assembly_LptC-rel"/>
</dbReference>
<keyword evidence="1" id="KW-1003">Cell membrane</keyword>
<evidence type="ECO:0000256" key="1">
    <source>
        <dbReference type="ARBA" id="ARBA00022475"/>
    </source>
</evidence>
<proteinExistence type="predicted"/>
<dbReference type="InterPro" id="IPR052363">
    <property type="entry name" value="LPS_export_LptC"/>
</dbReference>
<dbReference type="Gene3D" id="2.60.450.10">
    <property type="entry name" value="Lipopolysaccharide (LPS) transport protein A like domain"/>
    <property type="match status" value="1"/>
</dbReference>
<dbReference type="GO" id="GO:0017089">
    <property type="term" value="F:glycolipid transfer activity"/>
    <property type="evidence" value="ECO:0007669"/>
    <property type="project" value="TreeGrafter"/>
</dbReference>
<sequence>MVLQFLSRKIACRSYEDDDSKNHRSLMTFDALLILSIMIFLRMFFTPKYAKFVLSFFVLGFSFFLIYSLFSGLKKKAFEGVGFDDVQNAEVNIQNLSFVQTEAGLVSWSLDAKGAALTEKGRQGLLKDVSVSIPYGDQQTLFLKGDEGAVDTDKKEFSLWKNTGLMSVDLKNGYTLHTRGIEWRASQREIVSQGEAMITGSQIEINGNSLRVSVDKQEMIVLGDVRALVH</sequence>
<keyword evidence="4 6" id="KW-1133">Transmembrane helix</keyword>
<dbReference type="AlphaFoldDB" id="A0A3B1C6S3"/>
<evidence type="ECO:0000256" key="4">
    <source>
        <dbReference type="ARBA" id="ARBA00022989"/>
    </source>
</evidence>
<gene>
    <name evidence="7" type="ORF">MNBD_NITROSPIRAE01-1208</name>
</gene>
<feature type="transmembrane region" description="Helical" evidence="6">
    <location>
        <begin position="51"/>
        <end position="70"/>
    </location>
</feature>
<dbReference type="GO" id="GO:0005886">
    <property type="term" value="C:plasma membrane"/>
    <property type="evidence" value="ECO:0007669"/>
    <property type="project" value="InterPro"/>
</dbReference>
<dbReference type="GO" id="GO:0015221">
    <property type="term" value="F:lipopolysaccharide transmembrane transporter activity"/>
    <property type="evidence" value="ECO:0007669"/>
    <property type="project" value="InterPro"/>
</dbReference>
<dbReference type="Pfam" id="PF06835">
    <property type="entry name" value="LptC"/>
    <property type="match status" value="1"/>
</dbReference>
<accession>A0A3B1C6S3</accession>
<evidence type="ECO:0000256" key="3">
    <source>
        <dbReference type="ARBA" id="ARBA00022692"/>
    </source>
</evidence>
<dbReference type="PANTHER" id="PTHR37481">
    <property type="entry name" value="LIPOPOLYSACCHARIDE EXPORT SYSTEM PROTEIN LPTC"/>
    <property type="match status" value="1"/>
</dbReference>